<evidence type="ECO:0000256" key="1">
    <source>
        <dbReference type="SAM" id="Phobius"/>
    </source>
</evidence>
<feature type="transmembrane region" description="Helical" evidence="1">
    <location>
        <begin position="57"/>
        <end position="79"/>
    </location>
</feature>
<reference evidence="3" key="1">
    <citation type="journal article" date="2023" name="Commun. Biol.">
        <title>Genome analysis of Parmales, the sister group of diatoms, reveals the evolutionary specialization of diatoms from phago-mixotrophs to photoautotrophs.</title>
        <authorList>
            <person name="Ban H."/>
            <person name="Sato S."/>
            <person name="Yoshikawa S."/>
            <person name="Yamada K."/>
            <person name="Nakamura Y."/>
            <person name="Ichinomiya M."/>
            <person name="Sato N."/>
            <person name="Blanc-Mathieu R."/>
            <person name="Endo H."/>
            <person name="Kuwata A."/>
            <person name="Ogata H."/>
        </authorList>
    </citation>
    <scope>NUCLEOTIDE SEQUENCE [LARGE SCALE GENOMIC DNA]</scope>
    <source>
        <strain evidence="3">NIES 3700</strain>
    </source>
</reference>
<keyword evidence="3" id="KW-1185">Reference proteome</keyword>
<organism evidence="2 3">
    <name type="scientific">Triparma laevis f. longispina</name>
    <dbReference type="NCBI Taxonomy" id="1714387"/>
    <lineage>
        <taxon>Eukaryota</taxon>
        <taxon>Sar</taxon>
        <taxon>Stramenopiles</taxon>
        <taxon>Ochrophyta</taxon>
        <taxon>Bolidophyceae</taxon>
        <taxon>Parmales</taxon>
        <taxon>Triparmaceae</taxon>
        <taxon>Triparma</taxon>
    </lineage>
</organism>
<protein>
    <submittedName>
        <fullName evidence="2">Uncharacterized protein</fullName>
    </submittedName>
</protein>
<sequence length="80" mass="9267">MSIFRGALNFTVDKATRNSPPEAKDWVKTCFGTVISWSYIFYFNFYTILFTDPNSSIFLIIAMQIVNTAVEIFQFPFFVS</sequence>
<gene>
    <name evidence="2" type="ORF">TrLO_g9744</name>
</gene>
<dbReference type="AlphaFoldDB" id="A0A9W7ARZ0"/>
<dbReference type="Proteomes" id="UP001165122">
    <property type="component" value="Unassembled WGS sequence"/>
</dbReference>
<keyword evidence="1" id="KW-0472">Membrane</keyword>
<evidence type="ECO:0000313" key="3">
    <source>
        <dbReference type="Proteomes" id="UP001165122"/>
    </source>
</evidence>
<keyword evidence="1" id="KW-1133">Transmembrane helix</keyword>
<proteinExistence type="predicted"/>
<name>A0A9W7ARZ0_9STRA</name>
<feature type="transmembrane region" description="Helical" evidence="1">
    <location>
        <begin position="26"/>
        <end position="45"/>
    </location>
</feature>
<keyword evidence="1" id="KW-0812">Transmembrane</keyword>
<comment type="caution">
    <text evidence="2">The sequence shown here is derived from an EMBL/GenBank/DDBJ whole genome shotgun (WGS) entry which is preliminary data.</text>
</comment>
<evidence type="ECO:0000313" key="2">
    <source>
        <dbReference type="EMBL" id="GMH74018.1"/>
    </source>
</evidence>
<dbReference type="EMBL" id="BRXW01000688">
    <property type="protein sequence ID" value="GMH74018.1"/>
    <property type="molecule type" value="Genomic_DNA"/>
</dbReference>
<accession>A0A9W7ARZ0</accession>